<protein>
    <submittedName>
        <fullName evidence="2">Uncharacterized protein</fullName>
    </submittedName>
</protein>
<reference evidence="2" key="1">
    <citation type="submission" date="2023-01" db="EMBL/GenBank/DDBJ databases">
        <title>Exophiala dermititidis isolated from Cystic Fibrosis Patient.</title>
        <authorList>
            <person name="Kurbessoian T."/>
            <person name="Crocker A."/>
            <person name="Murante D."/>
            <person name="Hogan D.A."/>
            <person name="Stajich J.E."/>
        </authorList>
    </citation>
    <scope>NUCLEOTIDE SEQUENCE</scope>
    <source>
        <strain evidence="2">Ex8</strain>
    </source>
</reference>
<evidence type="ECO:0000313" key="2">
    <source>
        <dbReference type="EMBL" id="KAJ8989728.1"/>
    </source>
</evidence>
<comment type="caution">
    <text evidence="2">The sequence shown here is derived from an EMBL/GenBank/DDBJ whole genome shotgun (WGS) entry which is preliminary data.</text>
</comment>
<accession>A0AAN6ITG6</accession>
<feature type="region of interest" description="Disordered" evidence="1">
    <location>
        <begin position="451"/>
        <end position="487"/>
    </location>
</feature>
<dbReference type="AlphaFoldDB" id="A0AAN6ITG6"/>
<evidence type="ECO:0000256" key="1">
    <source>
        <dbReference type="SAM" id="MobiDB-lite"/>
    </source>
</evidence>
<gene>
    <name evidence="2" type="ORF">HRR80_006447</name>
</gene>
<feature type="compositionally biased region" description="Polar residues" evidence="1">
    <location>
        <begin position="451"/>
        <end position="466"/>
    </location>
</feature>
<dbReference type="Proteomes" id="UP001161757">
    <property type="component" value="Unassembled WGS sequence"/>
</dbReference>
<name>A0AAN6ITG6_EXODE</name>
<dbReference type="EMBL" id="JAJGCB010000013">
    <property type="protein sequence ID" value="KAJ8989728.1"/>
    <property type="molecule type" value="Genomic_DNA"/>
</dbReference>
<evidence type="ECO:0000313" key="3">
    <source>
        <dbReference type="Proteomes" id="UP001161757"/>
    </source>
</evidence>
<sequence>MSLLEANAPALGDSWASLTDVESSNEEDLRSEITDVGSLLDVHTSDDVRSITEEANVEESTNDGGPLRREPCGELPSEGSTLSGSSVVDVHRANGVGAGSEDAMSLNAVSRHILVRPLTEPENQKLRQSFSDGLSDKYLSIIHMPLLTTGLGLDALNYFKVLLLGRHVEQFKPEIQRKLGDSLVSQRDTNADTRPTSLSRFHLVPSCFGPGSEPEFADLVAIDKQIDFECYDVVEAGSSTVPLSLKNSQSGTEVTSEWNGRGFAVSTPRWIPPDIAIICVHIDGNNNLDRDSRNMITFADRHGIPTILIRMDRGWQGYYGHALTTNQLYETIESDGALTSLGARKLMSKFPVDMAAFLNLEPILLNKHVAYLVSSSTASGSDDSFLYSLQGTTTRKPSRYWSRPQAVHGSPLRNILIVLWVIGVYAFLCAQLWPLATESLSSKSVNKTMTSETLLSSHTHMPSQTSEDVHIGAGNPQPTDPAPAIYSTKSPVQVRDDAMHFQVAVVSNGKLMVNLPKVALRRKKRSPLAVVLTKANRILPTEIHELFDGVVSVQFAPDEAYGDIEVNLTMSRPPLSELLTVSLGASPARGRKAFGSVVQAFNSTLRQAMSLIPTYLPSVEFNSPLSNRTRDLQSIQRALKQSIKTLWTKSKDSAQSRVTVAWATFLNNTTSSYAGLKWMKGATAEQGAKIVRQATGEIYNAQAILRKLLNSFQASQLPVDLNSDAVTKKLSAAQTKARHIVFNAAKKLQSRRGSR</sequence>
<feature type="region of interest" description="Disordered" evidence="1">
    <location>
        <begin position="44"/>
        <end position="86"/>
    </location>
</feature>
<proteinExistence type="predicted"/>
<organism evidence="2 3">
    <name type="scientific">Exophiala dermatitidis</name>
    <name type="common">Black yeast-like fungus</name>
    <name type="synonym">Wangiella dermatitidis</name>
    <dbReference type="NCBI Taxonomy" id="5970"/>
    <lineage>
        <taxon>Eukaryota</taxon>
        <taxon>Fungi</taxon>
        <taxon>Dikarya</taxon>
        <taxon>Ascomycota</taxon>
        <taxon>Pezizomycotina</taxon>
        <taxon>Eurotiomycetes</taxon>
        <taxon>Chaetothyriomycetidae</taxon>
        <taxon>Chaetothyriales</taxon>
        <taxon>Herpotrichiellaceae</taxon>
        <taxon>Exophiala</taxon>
    </lineage>
</organism>